<keyword evidence="2 3" id="KW-0186">Copper</keyword>
<dbReference type="CDD" id="cd02968">
    <property type="entry name" value="SCO"/>
    <property type="match status" value="1"/>
</dbReference>
<dbReference type="PROSITE" id="PS51352">
    <property type="entry name" value="THIOREDOXIN_2"/>
    <property type="match status" value="1"/>
</dbReference>
<keyword evidence="3" id="KW-0479">Metal-binding</keyword>
<evidence type="ECO:0000313" key="9">
    <source>
        <dbReference type="Proteomes" id="UP000198940"/>
    </source>
</evidence>
<dbReference type="SUPFAM" id="SSF52833">
    <property type="entry name" value="Thioredoxin-like"/>
    <property type="match status" value="1"/>
</dbReference>
<dbReference type="InterPro" id="IPR013766">
    <property type="entry name" value="Thioredoxin_domain"/>
</dbReference>
<dbReference type="Proteomes" id="UP000198940">
    <property type="component" value="Unassembled WGS sequence"/>
</dbReference>
<name>A0A1M7B8E9_9FLAO</name>
<protein>
    <submittedName>
        <fullName evidence="7">Protein SCO1/2</fullName>
    </submittedName>
</protein>
<reference evidence="7 8" key="1">
    <citation type="submission" date="2016-11" db="EMBL/GenBank/DDBJ databases">
        <authorList>
            <person name="Varghese N."/>
            <person name="Submissions S."/>
        </authorList>
    </citation>
    <scope>NUCLEOTIDE SEQUENCE [LARGE SCALE GENOMIC DNA]</scope>
    <source>
        <strain evidence="7 8">CGMCC 1.12174</strain>
        <strain evidence="6 9">DSM 26351</strain>
    </source>
</reference>
<proteinExistence type="inferred from homology"/>
<feature type="disulfide bond" description="Redox-active" evidence="4">
    <location>
        <begin position="78"/>
        <end position="82"/>
    </location>
</feature>
<dbReference type="EMBL" id="FOKU01000010">
    <property type="protein sequence ID" value="SFC38532.1"/>
    <property type="molecule type" value="Genomic_DNA"/>
</dbReference>
<gene>
    <name evidence="6" type="ORF">SAMN04487891_11061</name>
    <name evidence="7" type="ORF">SAMN05216293_3621</name>
</gene>
<feature type="domain" description="Thioredoxin" evidence="5">
    <location>
        <begin position="40"/>
        <end position="204"/>
    </location>
</feature>
<dbReference type="PANTHER" id="PTHR12151:SF25">
    <property type="entry name" value="LINALOOL DEHYDRATASE_ISOMERASE DOMAIN-CONTAINING PROTEIN"/>
    <property type="match status" value="1"/>
</dbReference>
<evidence type="ECO:0000256" key="2">
    <source>
        <dbReference type="ARBA" id="ARBA00023008"/>
    </source>
</evidence>
<dbReference type="OrthoDB" id="9811998at2"/>
<accession>A0A1M7B8E9</accession>
<comment type="caution">
    <text evidence="7">The sequence shown here is derived from an EMBL/GenBank/DDBJ whole genome shotgun (WGS) entry which is preliminary data.</text>
</comment>
<dbReference type="Gene3D" id="3.40.30.10">
    <property type="entry name" value="Glutaredoxin"/>
    <property type="match status" value="1"/>
</dbReference>
<evidence type="ECO:0000259" key="5">
    <source>
        <dbReference type="PROSITE" id="PS51352"/>
    </source>
</evidence>
<dbReference type="GO" id="GO:0046872">
    <property type="term" value="F:metal ion binding"/>
    <property type="evidence" value="ECO:0007669"/>
    <property type="project" value="UniProtKB-KW"/>
</dbReference>
<organism evidence="7 8">
    <name type="scientific">Flagellimonas taeanensis</name>
    <dbReference type="NCBI Taxonomy" id="1005926"/>
    <lineage>
        <taxon>Bacteria</taxon>
        <taxon>Pseudomonadati</taxon>
        <taxon>Bacteroidota</taxon>
        <taxon>Flavobacteriia</taxon>
        <taxon>Flavobacteriales</taxon>
        <taxon>Flavobacteriaceae</taxon>
        <taxon>Flagellimonas</taxon>
    </lineage>
</organism>
<evidence type="ECO:0000256" key="3">
    <source>
        <dbReference type="PIRSR" id="PIRSR603782-1"/>
    </source>
</evidence>
<dbReference type="RefSeq" id="WP_072882296.1">
    <property type="nucleotide sequence ID" value="NZ_FOKU01000010.1"/>
</dbReference>
<evidence type="ECO:0000313" key="7">
    <source>
        <dbReference type="EMBL" id="SHL51298.1"/>
    </source>
</evidence>
<dbReference type="Proteomes" id="UP000184031">
    <property type="component" value="Unassembled WGS sequence"/>
</dbReference>
<comment type="similarity">
    <text evidence="1">Belongs to the SCO1/2 family.</text>
</comment>
<keyword evidence="9" id="KW-1185">Reference proteome</keyword>
<feature type="binding site" evidence="3">
    <location>
        <position position="167"/>
    </location>
    <ligand>
        <name>Cu cation</name>
        <dbReference type="ChEBI" id="CHEBI:23378"/>
    </ligand>
</feature>
<keyword evidence="4" id="KW-1015">Disulfide bond</keyword>
<dbReference type="InterPro" id="IPR036249">
    <property type="entry name" value="Thioredoxin-like_sf"/>
</dbReference>
<evidence type="ECO:0000313" key="8">
    <source>
        <dbReference type="Proteomes" id="UP000184031"/>
    </source>
</evidence>
<dbReference type="Pfam" id="PF02630">
    <property type="entry name" value="SCO1-SenC"/>
    <property type="match status" value="1"/>
</dbReference>
<dbReference type="STRING" id="1055723.SAMN05216293_3621"/>
<dbReference type="AlphaFoldDB" id="A0A1M7B8E9"/>
<dbReference type="InterPro" id="IPR003782">
    <property type="entry name" value="SCO1/SenC"/>
</dbReference>
<dbReference type="EMBL" id="FRAT01000011">
    <property type="protein sequence ID" value="SHL51298.1"/>
    <property type="molecule type" value="Genomic_DNA"/>
</dbReference>
<evidence type="ECO:0000256" key="4">
    <source>
        <dbReference type="PIRSR" id="PIRSR603782-2"/>
    </source>
</evidence>
<sequence>MKLKSSIIFLLLAGLYSSCENNGKKLPILGNKDISSNGKDTLYQTIPDFSFINQDSLIITPNTFTDKIYIADFFFTSCPTICPIMKNQMQRVYETFKENKNVAFLSHSIDPSHDKVPVLKDYAKDIGIDNNQWHFVTGNRKEIFDIAENHYMISAQEDPSAPGGAIHSGAFIFFDKQKRIRGYYDGTNTYKVDKLIEDIPILLHNE</sequence>
<feature type="binding site" evidence="3">
    <location>
        <position position="82"/>
    </location>
    <ligand>
        <name>Cu cation</name>
        <dbReference type="ChEBI" id="CHEBI:23378"/>
    </ligand>
</feature>
<evidence type="ECO:0000313" key="6">
    <source>
        <dbReference type="EMBL" id="SFC38532.1"/>
    </source>
</evidence>
<feature type="binding site" evidence="3">
    <location>
        <position position="78"/>
    </location>
    <ligand>
        <name>Cu cation</name>
        <dbReference type="ChEBI" id="CHEBI:23378"/>
    </ligand>
</feature>
<dbReference type="PANTHER" id="PTHR12151">
    <property type="entry name" value="ELECTRON TRANSPORT PROTIN SCO1/SENC FAMILY MEMBER"/>
    <property type="match status" value="1"/>
</dbReference>
<evidence type="ECO:0000256" key="1">
    <source>
        <dbReference type="ARBA" id="ARBA00010996"/>
    </source>
</evidence>